<evidence type="ECO:0000259" key="3">
    <source>
        <dbReference type="Pfam" id="PF12849"/>
    </source>
</evidence>
<dbReference type="PANTHER" id="PTHR30570:SF1">
    <property type="entry name" value="PHOSPHATE-BINDING PROTEIN PSTS"/>
    <property type="match status" value="1"/>
</dbReference>
<keyword evidence="2" id="KW-1133">Transmembrane helix</keyword>
<dbReference type="AlphaFoldDB" id="R4UHP6"/>
<dbReference type="Proteomes" id="UP000013964">
    <property type="component" value="Chromosome"/>
</dbReference>
<dbReference type="EMBL" id="CP005077">
    <property type="protein sequence ID" value="AGM24851.1"/>
    <property type="molecule type" value="Genomic_DNA"/>
</dbReference>
<dbReference type="InterPro" id="IPR030980">
    <property type="entry name" value="PtsS_plasma"/>
</dbReference>
<dbReference type="InterPro" id="IPR050811">
    <property type="entry name" value="Phosphate_ABC_transporter"/>
</dbReference>
<sequence length="435" mass="48625">MEKANPASPKKVNKFKTFFTNVFSAIASHRMMTIITFVLILVISIIIWTIASASSVIVGGGSTSVSAIMADITEQYRRDSGSDVLYNSLGSAAALVGVKNGSYEFGLLSEDVHSTPIDGDNGRNAQNLWNNNGINRFVFARDYIVLFYNLPNGCSLNDNNKPLTFSEFGLNENGNPEPGTKAMQEIYSQNATWKSVFGSQLTCKNDAPFYKITREAGSGTRSFFESSVIYKKDYSQNEVAASNGAMFQSVSRTPGSFGYISFSFIEQVAAKLGKNRIAAVKDQTISPDPQVPFIETPEGEFTFNAMYSLNRPFTGIVNTNSSQLVPTLKFLAWMLDPIPYAKTVKDSGFYDPTYELDPHDAAYWYILEGEEPLTPKDHYFQKYNNNTAFALSGQTTLTEPFPWNFNQNYLSIWDLIRQKIPNNNYQDLEDYEYKG</sequence>
<keyword evidence="2" id="KW-0472">Membrane</keyword>
<keyword evidence="2" id="KW-0812">Transmembrane</keyword>
<dbReference type="HOGENOM" id="CLU_657056_0_0_14"/>
<keyword evidence="5" id="KW-1185">Reference proteome</keyword>
<organism evidence="4 5">
    <name type="scientific">Spiroplasma chrysopicola DF-1</name>
    <dbReference type="NCBI Taxonomy" id="1276227"/>
    <lineage>
        <taxon>Bacteria</taxon>
        <taxon>Bacillati</taxon>
        <taxon>Mycoplasmatota</taxon>
        <taxon>Mollicutes</taxon>
        <taxon>Entomoplasmatales</taxon>
        <taxon>Spiroplasmataceae</taxon>
        <taxon>Spiroplasma</taxon>
    </lineage>
</organism>
<proteinExistence type="predicted"/>
<evidence type="ECO:0000313" key="5">
    <source>
        <dbReference type="Proteomes" id="UP000013964"/>
    </source>
</evidence>
<evidence type="ECO:0000256" key="2">
    <source>
        <dbReference type="SAM" id="Phobius"/>
    </source>
</evidence>
<dbReference type="KEGG" id="scr:SCHRY_v1c02660"/>
<dbReference type="SUPFAM" id="SSF53850">
    <property type="entry name" value="Periplasmic binding protein-like II"/>
    <property type="match status" value="1"/>
</dbReference>
<evidence type="ECO:0000256" key="1">
    <source>
        <dbReference type="ARBA" id="ARBA00022729"/>
    </source>
</evidence>
<dbReference type="STRING" id="1276227.SCHRY_v1c02660"/>
<feature type="transmembrane region" description="Helical" evidence="2">
    <location>
        <begin position="34"/>
        <end position="58"/>
    </location>
</feature>
<feature type="domain" description="PBP" evidence="3">
    <location>
        <begin position="51"/>
        <end position="274"/>
    </location>
</feature>
<dbReference type="Gene3D" id="3.40.190.10">
    <property type="entry name" value="Periplasmic binding protein-like II"/>
    <property type="match status" value="2"/>
</dbReference>
<gene>
    <name evidence="4" type="primary">pstS</name>
    <name evidence="4" type="ORF">SCHRY_v1c02660</name>
</gene>
<protein>
    <submittedName>
        <fullName evidence="4">Phosphate ABC transporter substrate-binding protein</fullName>
    </submittedName>
</protein>
<dbReference type="OrthoDB" id="396902at2"/>
<reference evidence="4 5" key="1">
    <citation type="journal article" date="2013" name="Genome Biol. Evol.">
        <title>Complete genomes of two dipteran-associated spiroplasmas provided insights into the origin, dynamics, and impacts of viral invasion in spiroplasma.</title>
        <authorList>
            <person name="Ku C."/>
            <person name="Lo W.S."/>
            <person name="Chen L.L."/>
            <person name="Kuo C.H."/>
        </authorList>
    </citation>
    <scope>NUCLEOTIDE SEQUENCE [LARGE SCALE GENOMIC DNA]</scope>
    <source>
        <strain evidence="4 5">DF-1</strain>
    </source>
</reference>
<keyword evidence="1" id="KW-0732">Signal</keyword>
<dbReference type="NCBIfam" id="TIGR04505">
    <property type="entry name" value="PtsS_plasma"/>
    <property type="match status" value="1"/>
</dbReference>
<dbReference type="RefSeq" id="WP_016338677.1">
    <property type="nucleotide sequence ID" value="NC_021280.1"/>
</dbReference>
<dbReference type="InterPro" id="IPR024370">
    <property type="entry name" value="PBP_domain"/>
</dbReference>
<dbReference type="eggNOG" id="COG0226">
    <property type="taxonomic scope" value="Bacteria"/>
</dbReference>
<dbReference type="PATRIC" id="fig|1276227.3.peg.265"/>
<name>R4UHP6_9MOLU</name>
<dbReference type="PANTHER" id="PTHR30570">
    <property type="entry name" value="PERIPLASMIC PHOSPHATE BINDING COMPONENT OF PHOSPHATE ABC TRANSPORTER"/>
    <property type="match status" value="1"/>
</dbReference>
<dbReference type="Pfam" id="PF12849">
    <property type="entry name" value="PBP_like_2"/>
    <property type="match status" value="1"/>
</dbReference>
<evidence type="ECO:0000313" key="4">
    <source>
        <dbReference type="EMBL" id="AGM24851.1"/>
    </source>
</evidence>
<accession>R4UHP6</accession>